<keyword evidence="2" id="KW-0255">Endonuclease</keyword>
<keyword evidence="3" id="KW-1185">Reference proteome</keyword>
<dbReference type="InterPro" id="IPR044929">
    <property type="entry name" value="DNA/RNA_non-sp_Endonuclease_sf"/>
</dbReference>
<evidence type="ECO:0000313" key="2">
    <source>
        <dbReference type="EMBL" id="MDL2082285.1"/>
    </source>
</evidence>
<name>A0ABT7JBL9_9ACTN</name>
<sequence length="217" mass="23476">GTDQASPQATSRHQPHPTAITGPRSNGFSETMHYLAGIKTFIPIEALAPNALLDNDTGKATSTQNRSDCRRGGEGWVEYGALDTVYDNRATGVEACLDSNYLDTHEGSSTVKEIKPPAYQWARKYVMYLGGLAPSSAINACHLLGSDLSGSGTDLRNLATCSRQANTAVRGDGRIADHMFSYESQVKHAIDSGQVVYYSVRRHPLSERDRLVRAGCA</sequence>
<accession>A0ABT7JBL9</accession>
<dbReference type="EMBL" id="JASJUS010000140">
    <property type="protein sequence ID" value="MDL2082285.1"/>
    <property type="molecule type" value="Genomic_DNA"/>
</dbReference>
<comment type="caution">
    <text evidence="2">The sequence shown here is derived from an EMBL/GenBank/DDBJ whole genome shotgun (WGS) entry which is preliminary data.</text>
</comment>
<organism evidence="2 3">
    <name type="scientific">Streptomyces fuscus</name>
    <dbReference type="NCBI Taxonomy" id="3048495"/>
    <lineage>
        <taxon>Bacteria</taxon>
        <taxon>Bacillati</taxon>
        <taxon>Actinomycetota</taxon>
        <taxon>Actinomycetes</taxon>
        <taxon>Kitasatosporales</taxon>
        <taxon>Streptomycetaceae</taxon>
        <taxon>Streptomyces</taxon>
    </lineage>
</organism>
<keyword evidence="2" id="KW-0540">Nuclease</keyword>
<evidence type="ECO:0000313" key="3">
    <source>
        <dbReference type="Proteomes" id="UP001241926"/>
    </source>
</evidence>
<dbReference type="GO" id="GO:0004519">
    <property type="term" value="F:endonuclease activity"/>
    <property type="evidence" value="ECO:0007669"/>
    <property type="project" value="UniProtKB-KW"/>
</dbReference>
<evidence type="ECO:0000256" key="1">
    <source>
        <dbReference type="SAM" id="MobiDB-lite"/>
    </source>
</evidence>
<feature type="region of interest" description="Disordered" evidence="1">
    <location>
        <begin position="1"/>
        <end position="26"/>
    </location>
</feature>
<dbReference type="Proteomes" id="UP001241926">
    <property type="component" value="Unassembled WGS sequence"/>
</dbReference>
<dbReference type="Gene3D" id="3.40.570.10">
    <property type="entry name" value="Extracellular Endonuclease, subunit A"/>
    <property type="match status" value="1"/>
</dbReference>
<proteinExistence type="predicted"/>
<dbReference type="RefSeq" id="WP_285437340.1">
    <property type="nucleotide sequence ID" value="NZ_JASJUS010000140.1"/>
</dbReference>
<keyword evidence="2" id="KW-0378">Hydrolase</keyword>
<protein>
    <submittedName>
        <fullName evidence="2">DNA/RNA non-specific endonuclease</fullName>
    </submittedName>
</protein>
<reference evidence="2 3" key="1">
    <citation type="submission" date="2023-05" db="EMBL/GenBank/DDBJ databases">
        <title>Streptomyces fuscus sp. nov., a brown-black pigment producing actinomyces isolated from dry sand of Sea duck farm.</title>
        <authorList>
            <person name="Xie J."/>
            <person name="Shen N."/>
        </authorList>
    </citation>
    <scope>NUCLEOTIDE SEQUENCE [LARGE SCALE GENOMIC DNA]</scope>
    <source>
        <strain evidence="2 3">GXMU-J15</strain>
    </source>
</reference>
<feature type="non-terminal residue" evidence="2">
    <location>
        <position position="1"/>
    </location>
</feature>
<feature type="compositionally biased region" description="Polar residues" evidence="1">
    <location>
        <begin position="1"/>
        <end position="12"/>
    </location>
</feature>
<gene>
    <name evidence="2" type="ORF">QNN03_38390</name>
</gene>